<dbReference type="PANTHER" id="PTHR38011">
    <property type="entry name" value="DIHYDROFOLATE REDUCTASE FAMILY PROTEIN (AFU_ORTHOLOGUE AFUA_8G06820)"/>
    <property type="match status" value="1"/>
</dbReference>
<proteinExistence type="predicted"/>
<evidence type="ECO:0000256" key="3">
    <source>
        <dbReference type="ARBA" id="ARBA00023002"/>
    </source>
</evidence>
<dbReference type="InterPro" id="IPR050765">
    <property type="entry name" value="Riboflavin_Biosynth_HTPR"/>
</dbReference>
<dbReference type="GO" id="GO:0009231">
    <property type="term" value="P:riboflavin biosynthetic process"/>
    <property type="evidence" value="ECO:0007669"/>
    <property type="project" value="InterPro"/>
</dbReference>
<dbReference type="PANTHER" id="PTHR38011:SF7">
    <property type="entry name" value="2,5-DIAMINO-6-RIBOSYLAMINO-4(3H)-PYRIMIDINONE 5'-PHOSPHATE REDUCTASE"/>
    <property type="match status" value="1"/>
</dbReference>
<accession>A0A3S3RGC2</accession>
<name>A0A3S3RGC2_9HYPH</name>
<dbReference type="InterPro" id="IPR024072">
    <property type="entry name" value="DHFR-like_dom_sf"/>
</dbReference>
<gene>
    <name evidence="5" type="ORF">EPK99_15590</name>
</gene>
<dbReference type="AlphaFoldDB" id="A0A3S3RGC2"/>
<dbReference type="EMBL" id="SBIP01000003">
    <property type="protein sequence ID" value="RWX77077.1"/>
    <property type="molecule type" value="Genomic_DNA"/>
</dbReference>
<evidence type="ECO:0000256" key="2">
    <source>
        <dbReference type="ARBA" id="ARBA00022857"/>
    </source>
</evidence>
<dbReference type="Gene3D" id="3.40.430.10">
    <property type="entry name" value="Dihydrofolate Reductase, subunit A"/>
    <property type="match status" value="1"/>
</dbReference>
<evidence type="ECO:0000313" key="6">
    <source>
        <dbReference type="Proteomes" id="UP000287687"/>
    </source>
</evidence>
<keyword evidence="3" id="KW-0560">Oxidoreductase</keyword>
<organism evidence="5 6">
    <name type="scientific">Neorhizobium lilium</name>
    <dbReference type="NCBI Taxonomy" id="2503024"/>
    <lineage>
        <taxon>Bacteria</taxon>
        <taxon>Pseudomonadati</taxon>
        <taxon>Pseudomonadota</taxon>
        <taxon>Alphaproteobacteria</taxon>
        <taxon>Hyphomicrobiales</taxon>
        <taxon>Rhizobiaceae</taxon>
        <taxon>Rhizobium/Agrobacterium group</taxon>
        <taxon>Neorhizobium</taxon>
    </lineage>
</organism>
<evidence type="ECO:0000313" key="5">
    <source>
        <dbReference type="EMBL" id="RWX77077.1"/>
    </source>
</evidence>
<dbReference type="SUPFAM" id="SSF53597">
    <property type="entry name" value="Dihydrofolate reductase-like"/>
    <property type="match status" value="1"/>
</dbReference>
<evidence type="ECO:0000256" key="1">
    <source>
        <dbReference type="ARBA" id="ARBA00005104"/>
    </source>
</evidence>
<dbReference type="Proteomes" id="UP000287687">
    <property type="component" value="Unassembled WGS sequence"/>
</dbReference>
<protein>
    <submittedName>
        <fullName evidence="5">5-amino-6-(5-phosphoribosylamino)uracil reductase</fullName>
    </submittedName>
</protein>
<dbReference type="RefSeq" id="WP_128443991.1">
    <property type="nucleotide sequence ID" value="NZ_SBIP01000003.1"/>
</dbReference>
<keyword evidence="6" id="KW-1185">Reference proteome</keyword>
<dbReference type="Pfam" id="PF01872">
    <property type="entry name" value="RibD_C"/>
    <property type="match status" value="1"/>
</dbReference>
<sequence length="242" mass="26303">MRPRIICHMTSSVDGRQLLDRWTKPASGIEPAILSGHYNEIYKRLDTAGWIVGRKTMSYYAEERAPETATPEVHPAGPRENHFADRRGRALAVGVDLQGKLHYDKDNAEGDHIVAILGPGVSDSYLAELHSIGVSYVFAKDREMGLGHALEAIGEAFQVERLCLQGGGTINGAFLKAGLINEISLLVYPGIDGLSGIPSIFEYLGGPDEKPAAGKSLRHVLTETLEGGTVWLRYLVEQEPAA</sequence>
<feature type="domain" description="Bacterial bifunctional deaminase-reductase C-terminal" evidence="4">
    <location>
        <begin position="49"/>
        <end position="202"/>
    </location>
</feature>
<reference evidence="5 6" key="1">
    <citation type="submission" date="2019-01" db="EMBL/GenBank/DDBJ databases">
        <title>The draft genome of Rhizobium sp. 24NR.</title>
        <authorList>
            <person name="Liu L."/>
            <person name="Liang L."/>
            <person name="Shi S."/>
            <person name="Xu L."/>
            <person name="Wang X."/>
            <person name="Li L."/>
            <person name="Zhang X."/>
        </authorList>
    </citation>
    <scope>NUCLEOTIDE SEQUENCE [LARGE SCALE GENOMIC DNA]</scope>
    <source>
        <strain evidence="5 6">24NR</strain>
    </source>
</reference>
<dbReference type="OrthoDB" id="9800865at2"/>
<evidence type="ECO:0000259" key="4">
    <source>
        <dbReference type="Pfam" id="PF01872"/>
    </source>
</evidence>
<keyword evidence="2" id="KW-0521">NADP</keyword>
<comment type="pathway">
    <text evidence="1">Cofactor biosynthesis; riboflavin biosynthesis.</text>
</comment>
<comment type="caution">
    <text evidence="5">The sequence shown here is derived from an EMBL/GenBank/DDBJ whole genome shotgun (WGS) entry which is preliminary data.</text>
</comment>
<dbReference type="GO" id="GO:0008703">
    <property type="term" value="F:5-amino-6-(5-phosphoribosylamino)uracil reductase activity"/>
    <property type="evidence" value="ECO:0007669"/>
    <property type="project" value="InterPro"/>
</dbReference>
<dbReference type="InterPro" id="IPR002734">
    <property type="entry name" value="RibDG_C"/>
</dbReference>